<protein>
    <submittedName>
        <fullName evidence="3">Uncharacterized protein YndB with AHSA1/START domain</fullName>
    </submittedName>
</protein>
<comment type="similarity">
    <text evidence="1">Belongs to the AHA1 family.</text>
</comment>
<evidence type="ECO:0000313" key="4">
    <source>
        <dbReference type="Proteomes" id="UP000536262"/>
    </source>
</evidence>
<dbReference type="AlphaFoldDB" id="A0A7X0F549"/>
<dbReference type="SUPFAM" id="SSF55961">
    <property type="entry name" value="Bet v1-like"/>
    <property type="match status" value="1"/>
</dbReference>
<dbReference type="CDD" id="cd08899">
    <property type="entry name" value="SRPBCC_CalC_Aha1-like_6"/>
    <property type="match status" value="1"/>
</dbReference>
<dbReference type="EMBL" id="JACHOU010000002">
    <property type="protein sequence ID" value="MBB6353301.1"/>
    <property type="molecule type" value="Genomic_DNA"/>
</dbReference>
<feature type="domain" description="Activator of Hsp90 ATPase homologue 1/2-like C-terminal" evidence="2">
    <location>
        <begin position="28"/>
        <end position="159"/>
    </location>
</feature>
<dbReference type="Pfam" id="PF08327">
    <property type="entry name" value="AHSA1"/>
    <property type="match status" value="1"/>
</dbReference>
<gene>
    <name evidence="3" type="ORF">GGR00_001069</name>
</gene>
<dbReference type="InterPro" id="IPR013538">
    <property type="entry name" value="ASHA1/2-like_C"/>
</dbReference>
<keyword evidence="4" id="KW-1185">Reference proteome</keyword>
<sequence>MTMQALQNSYGVVTEPGTVRIERLLPGPVERLWDYLTQSDKRAQWLAGGPMDLRPGGQVENVFRNSELTRNDDPPPAHMAGFAEHRVAGEIIACEPPRLLAYSWGGAPGESSEVRFELEPRNGKVLVTVTHRRLAEDGALLNVAAGWHTHLDILAARLEGSEPDGFWRTHTRLVAEYGRRIDGEQATARRG</sequence>
<accession>A0A7X0F549</accession>
<comment type="caution">
    <text evidence="3">The sequence shown here is derived from an EMBL/GenBank/DDBJ whole genome shotgun (WGS) entry which is preliminary data.</text>
</comment>
<evidence type="ECO:0000256" key="1">
    <source>
        <dbReference type="ARBA" id="ARBA00006817"/>
    </source>
</evidence>
<reference evidence="3 4" key="1">
    <citation type="submission" date="2020-08" db="EMBL/GenBank/DDBJ databases">
        <title>Genomic Encyclopedia of Type Strains, Phase IV (KMG-IV): sequencing the most valuable type-strain genomes for metagenomic binning, comparative biology and taxonomic classification.</title>
        <authorList>
            <person name="Goeker M."/>
        </authorList>
    </citation>
    <scope>NUCLEOTIDE SEQUENCE [LARGE SCALE GENOMIC DNA]</scope>
    <source>
        <strain evidence="3 4">DSM 7051</strain>
    </source>
</reference>
<dbReference type="Proteomes" id="UP000536262">
    <property type="component" value="Unassembled WGS sequence"/>
</dbReference>
<dbReference type="Gene3D" id="3.30.530.20">
    <property type="match status" value="1"/>
</dbReference>
<dbReference type="InterPro" id="IPR023393">
    <property type="entry name" value="START-like_dom_sf"/>
</dbReference>
<evidence type="ECO:0000313" key="3">
    <source>
        <dbReference type="EMBL" id="MBB6353301.1"/>
    </source>
</evidence>
<name>A0A7X0F549_9HYPH</name>
<organism evidence="3 4">
    <name type="scientific">Aminobacter aganoensis</name>
    <dbReference type="NCBI Taxonomy" id="83264"/>
    <lineage>
        <taxon>Bacteria</taxon>
        <taxon>Pseudomonadati</taxon>
        <taxon>Pseudomonadota</taxon>
        <taxon>Alphaproteobacteria</taxon>
        <taxon>Hyphomicrobiales</taxon>
        <taxon>Phyllobacteriaceae</taxon>
        <taxon>Aminobacter</taxon>
    </lineage>
</organism>
<proteinExistence type="inferred from homology"/>
<dbReference type="RefSeq" id="WP_184698347.1">
    <property type="nucleotide sequence ID" value="NZ_BAABEG010000001.1"/>
</dbReference>
<evidence type="ECO:0000259" key="2">
    <source>
        <dbReference type="Pfam" id="PF08327"/>
    </source>
</evidence>